<dbReference type="SMART" id="SM00248">
    <property type="entry name" value="ANK"/>
    <property type="match status" value="7"/>
</dbReference>
<dbReference type="RefSeq" id="XP_001314184.1">
    <property type="nucleotide sequence ID" value="XM_001314171.1"/>
</dbReference>
<dbReference type="PROSITE" id="PS50088">
    <property type="entry name" value="ANK_REPEAT"/>
    <property type="match status" value="7"/>
</dbReference>
<dbReference type="Pfam" id="PF13637">
    <property type="entry name" value="Ank_4"/>
    <property type="match status" value="1"/>
</dbReference>
<dbReference type="AlphaFoldDB" id="A2F0Q4"/>
<dbReference type="OrthoDB" id="539213at2759"/>
<feature type="repeat" description="ANK" evidence="3">
    <location>
        <begin position="253"/>
        <end position="285"/>
    </location>
</feature>
<dbReference type="SMR" id="A2F0Q4"/>
<dbReference type="eggNOG" id="KOG0504">
    <property type="taxonomic scope" value="Eukaryota"/>
</dbReference>
<dbReference type="SUPFAM" id="SSF48403">
    <property type="entry name" value="Ankyrin repeat"/>
    <property type="match status" value="1"/>
</dbReference>
<feature type="repeat" description="ANK" evidence="3">
    <location>
        <begin position="352"/>
        <end position="384"/>
    </location>
</feature>
<dbReference type="InParanoid" id="A2F0Q4"/>
<organism evidence="4 5">
    <name type="scientific">Trichomonas vaginalis (strain ATCC PRA-98 / G3)</name>
    <dbReference type="NCBI Taxonomy" id="412133"/>
    <lineage>
        <taxon>Eukaryota</taxon>
        <taxon>Metamonada</taxon>
        <taxon>Parabasalia</taxon>
        <taxon>Trichomonadida</taxon>
        <taxon>Trichomonadidae</taxon>
        <taxon>Trichomonas</taxon>
    </lineage>
</organism>
<feature type="repeat" description="ANK" evidence="3">
    <location>
        <begin position="319"/>
        <end position="351"/>
    </location>
</feature>
<sequence length="437" mass="48919">MNLDFEYIAAHISDYIKNENFFDTFEIGDIKTIMKYSQLTADQYVTLLKQSSSTIDAKALYVCTRKTNVTIQNVEEIVSILNSLKKYMKFNIFDGIIDVLNQREKIISDFTTAINRFQNQSQTNENNNHSRDILTKIAELKNSNDFDSVYKFFDELSEQGNQEMMLKSYEEELWKKTMPKKDDAKSEKNVFHAACEKGNLKLVKSLIECGCDKEANDNNYGNTPLIWASGNGNLEVVKYLISIGANKEARDKDGNAPLSWASGYNHLEVVKYLISIGSNKETRDKNGMTPLGWASRSGHLEVVKYLISEGLDKEEKDNIGSTPLIKASFGGALEVVKYLVSIGANKEAKDNIGSTPLIEASFYGHLEVVKYLVSIGANKEAKDKYGWTPLIKASAIGHLEIAKYLISVGADKEAKTNDGRTAFDVAKGSVKEYFLSI</sequence>
<evidence type="ECO:0000313" key="5">
    <source>
        <dbReference type="Proteomes" id="UP000001542"/>
    </source>
</evidence>
<feature type="repeat" description="ANK" evidence="3">
    <location>
        <begin position="286"/>
        <end position="318"/>
    </location>
</feature>
<dbReference type="InterPro" id="IPR002110">
    <property type="entry name" value="Ankyrin_rpt"/>
</dbReference>
<feature type="repeat" description="ANK" evidence="3">
    <location>
        <begin position="220"/>
        <end position="252"/>
    </location>
</feature>
<dbReference type="PROSITE" id="PS50297">
    <property type="entry name" value="ANK_REP_REGION"/>
    <property type="match status" value="6"/>
</dbReference>
<name>A2F0Q4_TRIV3</name>
<proteinExistence type="predicted"/>
<protein>
    <submittedName>
        <fullName evidence="4">Uncharacterized protein</fullName>
    </submittedName>
</protein>
<accession>A2F0Q4</accession>
<dbReference type="Pfam" id="PF12796">
    <property type="entry name" value="Ank_2"/>
    <property type="match status" value="1"/>
</dbReference>
<dbReference type="PANTHER" id="PTHR24188">
    <property type="entry name" value="ANKYRIN REPEAT PROTEIN"/>
    <property type="match status" value="1"/>
</dbReference>
<evidence type="ECO:0000256" key="3">
    <source>
        <dbReference type="PROSITE-ProRule" id="PRU00023"/>
    </source>
</evidence>
<dbReference type="KEGG" id="tva:4759325"/>
<evidence type="ECO:0000313" key="4">
    <source>
        <dbReference type="EMBL" id="EAY01499.1"/>
    </source>
</evidence>
<dbReference type="Gene3D" id="1.25.40.20">
    <property type="entry name" value="Ankyrin repeat-containing domain"/>
    <property type="match status" value="3"/>
</dbReference>
<evidence type="ECO:0000256" key="2">
    <source>
        <dbReference type="ARBA" id="ARBA00023043"/>
    </source>
</evidence>
<keyword evidence="1" id="KW-0677">Repeat</keyword>
<feature type="repeat" description="ANK" evidence="3">
    <location>
        <begin position="385"/>
        <end position="417"/>
    </location>
</feature>
<dbReference type="EMBL" id="DS113565">
    <property type="protein sequence ID" value="EAY01499.1"/>
    <property type="molecule type" value="Genomic_DNA"/>
</dbReference>
<dbReference type="Proteomes" id="UP000001542">
    <property type="component" value="Unassembled WGS sequence"/>
</dbReference>
<gene>
    <name evidence="4" type="ORF">TVAG_107580</name>
</gene>
<dbReference type="Pfam" id="PF00023">
    <property type="entry name" value="Ank"/>
    <property type="match status" value="2"/>
</dbReference>
<dbReference type="InterPro" id="IPR036770">
    <property type="entry name" value="Ankyrin_rpt-contain_sf"/>
</dbReference>
<feature type="repeat" description="ANK" evidence="3">
    <location>
        <begin position="186"/>
        <end position="218"/>
    </location>
</feature>
<keyword evidence="2 3" id="KW-0040">ANK repeat</keyword>
<evidence type="ECO:0000256" key="1">
    <source>
        <dbReference type="ARBA" id="ARBA00022737"/>
    </source>
</evidence>
<dbReference type="VEuPathDB" id="TrichDB:TVAGG3_1090220"/>
<reference evidence="4" key="2">
    <citation type="journal article" date="2007" name="Science">
        <title>Draft genome sequence of the sexually transmitted pathogen Trichomonas vaginalis.</title>
        <authorList>
            <person name="Carlton J.M."/>
            <person name="Hirt R.P."/>
            <person name="Silva J.C."/>
            <person name="Delcher A.L."/>
            <person name="Schatz M."/>
            <person name="Zhao Q."/>
            <person name="Wortman J.R."/>
            <person name="Bidwell S.L."/>
            <person name="Alsmark U.C.M."/>
            <person name="Besteiro S."/>
            <person name="Sicheritz-Ponten T."/>
            <person name="Noel C.J."/>
            <person name="Dacks J.B."/>
            <person name="Foster P.G."/>
            <person name="Simillion C."/>
            <person name="Van de Peer Y."/>
            <person name="Miranda-Saavedra D."/>
            <person name="Barton G.J."/>
            <person name="Westrop G.D."/>
            <person name="Mueller S."/>
            <person name="Dessi D."/>
            <person name="Fiori P.L."/>
            <person name="Ren Q."/>
            <person name="Paulsen I."/>
            <person name="Zhang H."/>
            <person name="Bastida-Corcuera F.D."/>
            <person name="Simoes-Barbosa A."/>
            <person name="Brown M.T."/>
            <person name="Hayes R.D."/>
            <person name="Mukherjee M."/>
            <person name="Okumura C.Y."/>
            <person name="Schneider R."/>
            <person name="Smith A.J."/>
            <person name="Vanacova S."/>
            <person name="Villalvazo M."/>
            <person name="Haas B.J."/>
            <person name="Pertea M."/>
            <person name="Feldblyum T.V."/>
            <person name="Utterback T.R."/>
            <person name="Shu C.L."/>
            <person name="Osoegawa K."/>
            <person name="de Jong P.J."/>
            <person name="Hrdy I."/>
            <person name="Horvathova L."/>
            <person name="Zubacova Z."/>
            <person name="Dolezal P."/>
            <person name="Malik S.B."/>
            <person name="Logsdon J.M. Jr."/>
            <person name="Henze K."/>
            <person name="Gupta A."/>
            <person name="Wang C.C."/>
            <person name="Dunne R.L."/>
            <person name="Upcroft J.A."/>
            <person name="Upcroft P."/>
            <person name="White O."/>
            <person name="Salzberg S.L."/>
            <person name="Tang P."/>
            <person name="Chiu C.-H."/>
            <person name="Lee Y.-S."/>
            <person name="Embley T.M."/>
            <person name="Coombs G.H."/>
            <person name="Mottram J.C."/>
            <person name="Tachezy J."/>
            <person name="Fraser-Liggett C.M."/>
            <person name="Johnson P.J."/>
        </authorList>
    </citation>
    <scope>NUCLEOTIDE SEQUENCE [LARGE SCALE GENOMIC DNA]</scope>
    <source>
        <strain evidence="4">G3</strain>
    </source>
</reference>
<dbReference type="PANTHER" id="PTHR24188:SF29">
    <property type="entry name" value="GH09064P"/>
    <property type="match status" value="1"/>
</dbReference>
<reference evidence="4" key="1">
    <citation type="submission" date="2006-10" db="EMBL/GenBank/DDBJ databases">
        <authorList>
            <person name="Amadeo P."/>
            <person name="Zhao Q."/>
            <person name="Wortman J."/>
            <person name="Fraser-Liggett C."/>
            <person name="Carlton J."/>
        </authorList>
    </citation>
    <scope>NUCLEOTIDE SEQUENCE</scope>
    <source>
        <strain evidence="4">G3</strain>
    </source>
</reference>
<dbReference type="VEuPathDB" id="TrichDB:TVAG_107580"/>
<keyword evidence="5" id="KW-1185">Reference proteome</keyword>
<dbReference type="PRINTS" id="PR01415">
    <property type="entry name" value="ANKYRIN"/>
</dbReference>